<name>A0A5N0TJ09_9GAMM</name>
<keyword evidence="6" id="KW-1185">Reference proteome</keyword>
<sequence length="284" mass="28350">MTTRILVALLALAGANAAMAQVELTCSNPTQSPDSTVSAVDIGTVITLSIDTTGAADARIDGVSLTPDVDPDANDNVTWTATHTAIQDRTIDVVAWSAGDAASVTCSWTIEVEETPPGFSKAFSPAVIDAGDVSTLTFTIDNSAGFLASDLDFMDTFPAGLVVAGPANASTTCTGGTPSAVAGNGSVGYTGGSVGDFAVCTVAVDVTSASAGSYVNTSGDLTSSAGNSGPATATLNVNAAPPPPPPPPPPAAPAIPIPSLDRIGLGVMVLMLMAFGLRYWRNMG</sequence>
<feature type="compositionally biased region" description="Pro residues" evidence="1">
    <location>
        <begin position="240"/>
        <end position="253"/>
    </location>
</feature>
<evidence type="ECO:0000256" key="2">
    <source>
        <dbReference type="SAM" id="Phobius"/>
    </source>
</evidence>
<accession>A0A5N0TJ09</accession>
<dbReference type="Proteomes" id="UP000325372">
    <property type="component" value="Unassembled WGS sequence"/>
</dbReference>
<organism evidence="5 6">
    <name type="scientific">Marinihelvus fidelis</name>
    <dbReference type="NCBI Taxonomy" id="2613842"/>
    <lineage>
        <taxon>Bacteria</taxon>
        <taxon>Pseudomonadati</taxon>
        <taxon>Pseudomonadota</taxon>
        <taxon>Gammaproteobacteria</taxon>
        <taxon>Chromatiales</taxon>
        <taxon>Wenzhouxiangellaceae</taxon>
        <taxon>Marinihelvus</taxon>
    </lineage>
</organism>
<feature type="domain" description="DUF7933" evidence="4">
    <location>
        <begin position="117"/>
        <end position="237"/>
    </location>
</feature>
<feature type="transmembrane region" description="Helical" evidence="2">
    <location>
        <begin position="263"/>
        <end position="280"/>
    </location>
</feature>
<dbReference type="RefSeq" id="WP_150862437.1">
    <property type="nucleotide sequence ID" value="NZ_VYXP01000001.1"/>
</dbReference>
<evidence type="ECO:0000313" key="5">
    <source>
        <dbReference type="EMBL" id="KAA9134087.1"/>
    </source>
</evidence>
<evidence type="ECO:0000256" key="1">
    <source>
        <dbReference type="SAM" id="MobiDB-lite"/>
    </source>
</evidence>
<keyword evidence="2" id="KW-1133">Transmembrane helix</keyword>
<evidence type="ECO:0000259" key="4">
    <source>
        <dbReference type="Pfam" id="PF25564"/>
    </source>
</evidence>
<feature type="signal peptide" evidence="3">
    <location>
        <begin position="1"/>
        <end position="20"/>
    </location>
</feature>
<dbReference type="Pfam" id="PF25564">
    <property type="entry name" value="DUF7933"/>
    <property type="match status" value="1"/>
</dbReference>
<protein>
    <recommendedName>
        <fullName evidence="4">DUF7933 domain-containing protein</fullName>
    </recommendedName>
</protein>
<evidence type="ECO:0000256" key="3">
    <source>
        <dbReference type="SAM" id="SignalP"/>
    </source>
</evidence>
<dbReference type="AlphaFoldDB" id="A0A5N0TJ09"/>
<comment type="caution">
    <text evidence="5">The sequence shown here is derived from an EMBL/GenBank/DDBJ whole genome shotgun (WGS) entry which is preliminary data.</text>
</comment>
<keyword evidence="2" id="KW-0472">Membrane</keyword>
<keyword evidence="2" id="KW-0812">Transmembrane</keyword>
<keyword evidence="3" id="KW-0732">Signal</keyword>
<evidence type="ECO:0000313" key="6">
    <source>
        <dbReference type="Proteomes" id="UP000325372"/>
    </source>
</evidence>
<gene>
    <name evidence="5" type="ORF">F3N42_00620</name>
</gene>
<reference evidence="5 6" key="1">
    <citation type="submission" date="2019-09" db="EMBL/GenBank/DDBJ databases">
        <title>Wenzhouxiangella sp. Genome sequencing and assembly.</title>
        <authorList>
            <person name="Zhang R."/>
        </authorList>
    </citation>
    <scope>NUCLEOTIDE SEQUENCE [LARGE SCALE GENOMIC DNA]</scope>
    <source>
        <strain evidence="5 6">W260</strain>
    </source>
</reference>
<dbReference type="InterPro" id="IPR057693">
    <property type="entry name" value="DUF7933"/>
</dbReference>
<feature type="region of interest" description="Disordered" evidence="1">
    <location>
        <begin position="220"/>
        <end position="253"/>
    </location>
</feature>
<feature type="chain" id="PRO_5024346635" description="DUF7933 domain-containing protein" evidence="3">
    <location>
        <begin position="21"/>
        <end position="284"/>
    </location>
</feature>
<proteinExistence type="predicted"/>
<feature type="compositionally biased region" description="Polar residues" evidence="1">
    <location>
        <begin position="220"/>
        <end position="237"/>
    </location>
</feature>
<dbReference type="EMBL" id="VYXP01000001">
    <property type="protein sequence ID" value="KAA9134087.1"/>
    <property type="molecule type" value="Genomic_DNA"/>
</dbReference>